<dbReference type="GO" id="GO:0051060">
    <property type="term" value="F:pullulanase activity"/>
    <property type="evidence" value="ECO:0007669"/>
    <property type="project" value="UniProtKB-EC"/>
</dbReference>
<protein>
    <submittedName>
        <fullName evidence="2">Type I pullulanase</fullName>
        <ecNumber evidence="2">3.2.1.41</ecNumber>
    </submittedName>
</protein>
<dbReference type="PANTHER" id="PTHR43002">
    <property type="entry name" value="GLYCOGEN DEBRANCHING ENZYME"/>
    <property type="match status" value="1"/>
</dbReference>
<dbReference type="InterPro" id="IPR004193">
    <property type="entry name" value="Glyco_hydro_13_N"/>
</dbReference>
<name>A0ABS6BNP1_9CLOT</name>
<dbReference type="SMART" id="SM00642">
    <property type="entry name" value="Aamy"/>
    <property type="match status" value="1"/>
</dbReference>
<accession>A0ABS6BNP1</accession>
<proteinExistence type="predicted"/>
<comment type="caution">
    <text evidence="2">The sequence shown here is derived from an EMBL/GenBank/DDBJ whole genome shotgun (WGS) entry which is preliminary data.</text>
</comment>
<evidence type="ECO:0000259" key="1">
    <source>
        <dbReference type="SMART" id="SM00642"/>
    </source>
</evidence>
<organism evidence="2 3">
    <name type="scientific">Clostridium frigoris</name>
    <dbReference type="NCBI Taxonomy" id="205327"/>
    <lineage>
        <taxon>Bacteria</taxon>
        <taxon>Bacillati</taxon>
        <taxon>Bacillota</taxon>
        <taxon>Clostridia</taxon>
        <taxon>Eubacteriales</taxon>
        <taxon>Clostridiaceae</taxon>
        <taxon>Clostridium</taxon>
    </lineage>
</organism>
<keyword evidence="3" id="KW-1185">Reference proteome</keyword>
<dbReference type="Pfam" id="PF00128">
    <property type="entry name" value="Alpha-amylase"/>
    <property type="match status" value="1"/>
</dbReference>
<dbReference type="Pfam" id="PF21653">
    <property type="entry name" value="pulA_all-beta"/>
    <property type="match status" value="1"/>
</dbReference>
<dbReference type="Pfam" id="PF02922">
    <property type="entry name" value="CBM_48"/>
    <property type="match status" value="1"/>
</dbReference>
<dbReference type="NCBIfam" id="TIGR02104">
    <property type="entry name" value="pulA_typeI"/>
    <property type="match status" value="1"/>
</dbReference>
<dbReference type="RefSeq" id="WP_216145625.1">
    <property type="nucleotide sequence ID" value="NZ_JAHLDV010000003.1"/>
</dbReference>
<feature type="domain" description="Glycosyl hydrolase family 13 catalytic" evidence="1">
    <location>
        <begin position="136"/>
        <end position="528"/>
    </location>
</feature>
<evidence type="ECO:0000313" key="3">
    <source>
        <dbReference type="Proteomes" id="UP000776252"/>
    </source>
</evidence>
<keyword evidence="2" id="KW-0378">Hydrolase</keyword>
<dbReference type="EMBL" id="JAHLDV010000003">
    <property type="protein sequence ID" value="MBU3158538.1"/>
    <property type="molecule type" value="Genomic_DNA"/>
</dbReference>
<gene>
    <name evidence="2" type="primary">pulA</name>
    <name evidence="2" type="ORF">KPL37_01970</name>
</gene>
<dbReference type="Proteomes" id="UP000776252">
    <property type="component" value="Unassembled WGS sequence"/>
</dbReference>
<sequence length="630" mass="72064">MVEILDTHEFIYNGNDLGTVYSHDNTIFKVWAPTIDKVSVIVYNSFNDKSGQKYEMNKIENGVWELKLIGNYKNKYYNYLVLNDGIERETPDIYTKGASDSGKKGMIVDFSSINPDNWENHKRPTSINRTESIIYEIHIRDFSSSEDSGIKSKGKYLAFTEKNTKTPNGVITGLDHLKDLGITHVHLLPVYDFASLDETKERYNWGYDPYLYNVPEGSYATNSSDGTVRIKEFKLMVQTLHENGIFVIMDVVYNHTFTKESSPMDILVPKYYYRTDDDGNYTNGSGCGNEIASEKPMVRKFIVDSIKFWSQEYKIDGFRFDLMSLYDIDTMREVENEVKIINPNIIIYGEPWTGGPTSLPEYRQLRKGSQRGMQISIFNDDLRNAIKGDNDGNSLGFVNGGEGFELEIKKGIVGGIRYNNSIYNFAQNPGETINYVSSHDNLCLYDKFEKSNPNNTPLEREKMNRLALSIVLTSQGVPFIQGGTEILRTKQGNHNSYNAGDMINKISWDRKSEFTETYEYIKGLIALRKSQKVLTLDNDNDVRNSLKFLESPYKCVAYELTSTFTDDYSKLLIIHNANKNEIKFIMPDTDEWLIIANEFEVNMRGVCRGAKTCQNEILISSLSTFILCKS</sequence>
<evidence type="ECO:0000313" key="2">
    <source>
        <dbReference type="EMBL" id="MBU3158538.1"/>
    </source>
</evidence>
<keyword evidence="2" id="KW-0326">Glycosidase</keyword>
<reference evidence="2 3" key="1">
    <citation type="submission" date="2021-06" db="EMBL/GenBank/DDBJ databases">
        <title>Clostridia strains as spoilage organisms.</title>
        <authorList>
            <person name="Wambui J."/>
            <person name="Stephan R."/>
            <person name="Stevens M.J.A."/>
        </authorList>
    </citation>
    <scope>NUCLEOTIDE SEQUENCE [LARGE SCALE GENOMIC DNA]</scope>
    <source>
        <strain evidence="2 3">DSM 14204</strain>
    </source>
</reference>
<dbReference type="CDD" id="cd02860">
    <property type="entry name" value="E_set_Pullulanase"/>
    <property type="match status" value="1"/>
</dbReference>
<dbReference type="InterPro" id="IPR006047">
    <property type="entry name" value="GH13_cat_dom"/>
</dbReference>
<dbReference type="CDD" id="cd11341">
    <property type="entry name" value="AmyAc_Pullulanase_LD-like"/>
    <property type="match status" value="1"/>
</dbReference>
<dbReference type="EC" id="3.2.1.41" evidence="2"/>
<dbReference type="InterPro" id="IPR049117">
    <property type="entry name" value="pulA_all-beta"/>
</dbReference>
<dbReference type="InterPro" id="IPR011840">
    <property type="entry name" value="PulA_typeI"/>
</dbReference>